<keyword evidence="2" id="KW-1185">Reference proteome</keyword>
<dbReference type="Gramene" id="PUZ71535">
    <property type="protein sequence ID" value="PUZ71535"/>
    <property type="gene ID" value="GQ55_2G320300"/>
</dbReference>
<protein>
    <submittedName>
        <fullName evidence="1">Uncharacterized protein</fullName>
    </submittedName>
</protein>
<accession>A0A2T7EUN1</accession>
<evidence type="ECO:0000313" key="2">
    <source>
        <dbReference type="Proteomes" id="UP000244336"/>
    </source>
</evidence>
<gene>
    <name evidence="1" type="ORF">GQ55_2G320300</name>
</gene>
<evidence type="ECO:0000313" key="1">
    <source>
        <dbReference type="EMBL" id="PUZ71535.1"/>
    </source>
</evidence>
<reference evidence="1 2" key="1">
    <citation type="submission" date="2018-04" db="EMBL/GenBank/DDBJ databases">
        <title>WGS assembly of Panicum hallii var. hallii HAL2.</title>
        <authorList>
            <person name="Lovell J."/>
            <person name="Jenkins J."/>
            <person name="Lowry D."/>
            <person name="Mamidi S."/>
            <person name="Sreedasyam A."/>
            <person name="Weng X."/>
            <person name="Barry K."/>
            <person name="Bonette J."/>
            <person name="Campitelli B."/>
            <person name="Daum C."/>
            <person name="Gordon S."/>
            <person name="Gould B."/>
            <person name="Lipzen A."/>
            <person name="MacQueen A."/>
            <person name="Palacio-Mejia J."/>
            <person name="Plott C."/>
            <person name="Shakirov E."/>
            <person name="Shu S."/>
            <person name="Yoshinaga Y."/>
            <person name="Zane M."/>
            <person name="Rokhsar D."/>
            <person name="Grimwood J."/>
            <person name="Schmutz J."/>
            <person name="Juenger T."/>
        </authorList>
    </citation>
    <scope>NUCLEOTIDE SEQUENCE [LARGE SCALE GENOMIC DNA]</scope>
    <source>
        <strain evidence="2">cv. HAL2</strain>
    </source>
</reference>
<organism evidence="1 2">
    <name type="scientific">Panicum hallii var. hallii</name>
    <dbReference type="NCBI Taxonomy" id="1504633"/>
    <lineage>
        <taxon>Eukaryota</taxon>
        <taxon>Viridiplantae</taxon>
        <taxon>Streptophyta</taxon>
        <taxon>Embryophyta</taxon>
        <taxon>Tracheophyta</taxon>
        <taxon>Spermatophyta</taxon>
        <taxon>Magnoliopsida</taxon>
        <taxon>Liliopsida</taxon>
        <taxon>Poales</taxon>
        <taxon>Poaceae</taxon>
        <taxon>PACMAD clade</taxon>
        <taxon>Panicoideae</taxon>
        <taxon>Panicodae</taxon>
        <taxon>Paniceae</taxon>
        <taxon>Panicinae</taxon>
        <taxon>Panicum</taxon>
        <taxon>Panicum sect. Panicum</taxon>
    </lineage>
</organism>
<dbReference type="OrthoDB" id="10437310at2759"/>
<dbReference type="Proteomes" id="UP000244336">
    <property type="component" value="Chromosome 2"/>
</dbReference>
<proteinExistence type="predicted"/>
<dbReference type="EMBL" id="CM009750">
    <property type="protein sequence ID" value="PUZ71535.1"/>
    <property type="molecule type" value="Genomic_DNA"/>
</dbReference>
<sequence>MTCERVRWSGGPNIFSSRGLTLQSKMARNDGPAACRLGILPLAPPPPLFISSDPPPTSSPTGYGRVLCAAEEGEVVTAPFNSQRKQSILMSSTAKAMANKLWKKPPALKEPKFRFGTFKFSIKAYPRSSDQFNCYMCGLEDHLEHFCPYNYIFGGLIPSSRDASYP</sequence>
<name>A0A2T7EUN1_9POAL</name>
<dbReference type="AlphaFoldDB" id="A0A2T7EUN1"/>